<reference evidence="2" key="2">
    <citation type="journal article" date="2007" name="Science">
        <title>Draft genome sequence of the sexually transmitted pathogen Trichomonas vaginalis.</title>
        <authorList>
            <person name="Carlton J.M."/>
            <person name="Hirt R.P."/>
            <person name="Silva J.C."/>
            <person name="Delcher A.L."/>
            <person name="Schatz M."/>
            <person name="Zhao Q."/>
            <person name="Wortman J.R."/>
            <person name="Bidwell S.L."/>
            <person name="Alsmark U.C.M."/>
            <person name="Besteiro S."/>
            <person name="Sicheritz-Ponten T."/>
            <person name="Noel C.J."/>
            <person name="Dacks J.B."/>
            <person name="Foster P.G."/>
            <person name="Simillion C."/>
            <person name="Van de Peer Y."/>
            <person name="Miranda-Saavedra D."/>
            <person name="Barton G.J."/>
            <person name="Westrop G.D."/>
            <person name="Mueller S."/>
            <person name="Dessi D."/>
            <person name="Fiori P.L."/>
            <person name="Ren Q."/>
            <person name="Paulsen I."/>
            <person name="Zhang H."/>
            <person name="Bastida-Corcuera F.D."/>
            <person name="Simoes-Barbosa A."/>
            <person name="Brown M.T."/>
            <person name="Hayes R.D."/>
            <person name="Mukherjee M."/>
            <person name="Okumura C.Y."/>
            <person name="Schneider R."/>
            <person name="Smith A.J."/>
            <person name="Vanacova S."/>
            <person name="Villalvazo M."/>
            <person name="Haas B.J."/>
            <person name="Pertea M."/>
            <person name="Feldblyum T.V."/>
            <person name="Utterback T.R."/>
            <person name="Shu C.L."/>
            <person name="Osoegawa K."/>
            <person name="de Jong P.J."/>
            <person name="Hrdy I."/>
            <person name="Horvathova L."/>
            <person name="Zubacova Z."/>
            <person name="Dolezal P."/>
            <person name="Malik S.B."/>
            <person name="Logsdon J.M. Jr."/>
            <person name="Henze K."/>
            <person name="Gupta A."/>
            <person name="Wang C.C."/>
            <person name="Dunne R.L."/>
            <person name="Upcroft J.A."/>
            <person name="Upcroft P."/>
            <person name="White O."/>
            <person name="Salzberg S.L."/>
            <person name="Tang P."/>
            <person name="Chiu C.-H."/>
            <person name="Lee Y.-S."/>
            <person name="Embley T.M."/>
            <person name="Coombs G.H."/>
            <person name="Mottram J.C."/>
            <person name="Tachezy J."/>
            <person name="Fraser-Liggett C.M."/>
            <person name="Johnson P.J."/>
        </authorList>
    </citation>
    <scope>NUCLEOTIDE SEQUENCE [LARGE SCALE GENOMIC DNA]</scope>
    <source>
        <strain evidence="2">G3</strain>
    </source>
</reference>
<evidence type="ECO:0000313" key="3">
    <source>
        <dbReference type="Proteomes" id="UP000001542"/>
    </source>
</evidence>
<organism evidence="2 3">
    <name type="scientific">Trichomonas vaginalis (strain ATCC PRA-98 / G3)</name>
    <dbReference type="NCBI Taxonomy" id="412133"/>
    <lineage>
        <taxon>Eukaryota</taxon>
        <taxon>Metamonada</taxon>
        <taxon>Parabasalia</taxon>
        <taxon>Trichomonadida</taxon>
        <taxon>Trichomonadidae</taxon>
        <taxon>Trichomonas</taxon>
    </lineage>
</organism>
<gene>
    <name evidence="2" type="ORF">TVAG_029180</name>
</gene>
<sequence>MSNNKRASRMKRMNDEQMRTIKTMLSLLDIDINSNYICDFLGLDRKHQSCSETVNNGLNEVQNIISTTEELLPLYNILKEKTEELEDERKRVREYIEKAEEYEREMEKINQEKAELIAKMQQPESQVDNTTMNETNIEDVVADKQTDLASVLNQKKSEISSLEAQIYKIKYQINALDEDIKILSPNFEQ</sequence>
<dbReference type="AlphaFoldDB" id="A2F510"/>
<dbReference type="EMBL" id="DS113617">
    <property type="protein sequence ID" value="EAY00014.1"/>
    <property type="molecule type" value="Genomic_DNA"/>
</dbReference>
<name>A2F510_TRIV3</name>
<proteinExistence type="predicted"/>
<evidence type="ECO:0000313" key="2">
    <source>
        <dbReference type="EMBL" id="EAY00014.1"/>
    </source>
</evidence>
<keyword evidence="3" id="KW-1185">Reference proteome</keyword>
<feature type="coiled-coil region" evidence="1">
    <location>
        <begin position="75"/>
        <end position="119"/>
    </location>
</feature>
<evidence type="ECO:0000256" key="1">
    <source>
        <dbReference type="SAM" id="Coils"/>
    </source>
</evidence>
<accession>A2F510</accession>
<dbReference type="InParanoid" id="A2F510"/>
<dbReference type="SMR" id="A2F510"/>
<dbReference type="RefSeq" id="XP_001312943.1">
    <property type="nucleotide sequence ID" value="XM_001312942.1"/>
</dbReference>
<dbReference type="Proteomes" id="UP000001542">
    <property type="component" value="Unassembled WGS sequence"/>
</dbReference>
<dbReference type="VEuPathDB" id="TrichDB:TVAGG3_0594650"/>
<dbReference type="VEuPathDB" id="TrichDB:TVAG_029180"/>
<protein>
    <submittedName>
        <fullName evidence="2">Uncharacterized protein</fullName>
    </submittedName>
</protein>
<keyword evidence="1" id="KW-0175">Coiled coil</keyword>
<dbReference type="KEGG" id="tva:4757833"/>
<reference evidence="2" key="1">
    <citation type="submission" date="2006-10" db="EMBL/GenBank/DDBJ databases">
        <authorList>
            <person name="Amadeo P."/>
            <person name="Zhao Q."/>
            <person name="Wortman J."/>
            <person name="Fraser-Liggett C."/>
            <person name="Carlton J."/>
        </authorList>
    </citation>
    <scope>NUCLEOTIDE SEQUENCE</scope>
    <source>
        <strain evidence="2">G3</strain>
    </source>
</reference>